<gene>
    <name evidence="2" type="ordered locus">Thivi_4377</name>
</gene>
<proteinExistence type="predicted"/>
<evidence type="ECO:0000313" key="2">
    <source>
        <dbReference type="EMBL" id="AFL76182.1"/>
    </source>
</evidence>
<accession>I3YGR4</accession>
<dbReference type="HOGENOM" id="CLU_2721059_0_0_6"/>
<dbReference type="EMBL" id="CP003154">
    <property type="protein sequence ID" value="AFL76182.1"/>
    <property type="molecule type" value="Genomic_DNA"/>
</dbReference>
<name>I3YGR4_THIV6</name>
<reference evidence="2 3" key="1">
    <citation type="submission" date="2012-06" db="EMBL/GenBank/DDBJ databases">
        <title>Complete sequence of Thiocystis violascens DSM 198.</title>
        <authorList>
            <consortium name="US DOE Joint Genome Institute"/>
            <person name="Lucas S."/>
            <person name="Han J."/>
            <person name="Lapidus A."/>
            <person name="Cheng J.-F."/>
            <person name="Goodwin L."/>
            <person name="Pitluck S."/>
            <person name="Peters L."/>
            <person name="Ovchinnikova G."/>
            <person name="Teshima H."/>
            <person name="Detter J.C."/>
            <person name="Han C."/>
            <person name="Tapia R."/>
            <person name="Land M."/>
            <person name="Hauser L."/>
            <person name="Kyrpides N."/>
            <person name="Ivanova N."/>
            <person name="Pagani I."/>
            <person name="Vogl K."/>
            <person name="Liu Z."/>
            <person name="Frigaard N.-U."/>
            <person name="Bryant D."/>
            <person name="Woyke T."/>
        </authorList>
    </citation>
    <scope>NUCLEOTIDE SEQUENCE [LARGE SCALE GENOMIC DNA]</scope>
    <source>
        <strain evidence="3">ATCC 17096 / DSM 198 / 6111</strain>
    </source>
</reference>
<organism evidence="2 3">
    <name type="scientific">Thiocystis violascens (strain ATCC 17096 / DSM 198 / 6111)</name>
    <name type="common">Chromatium violascens</name>
    <dbReference type="NCBI Taxonomy" id="765911"/>
    <lineage>
        <taxon>Bacteria</taxon>
        <taxon>Pseudomonadati</taxon>
        <taxon>Pseudomonadota</taxon>
        <taxon>Gammaproteobacteria</taxon>
        <taxon>Chromatiales</taxon>
        <taxon>Chromatiaceae</taxon>
        <taxon>Thiocystis</taxon>
    </lineage>
</organism>
<dbReference type="Proteomes" id="UP000006062">
    <property type="component" value="Chromosome"/>
</dbReference>
<evidence type="ECO:0000313" key="3">
    <source>
        <dbReference type="Proteomes" id="UP000006062"/>
    </source>
</evidence>
<feature type="region of interest" description="Disordered" evidence="1">
    <location>
        <begin position="1"/>
        <end position="72"/>
    </location>
</feature>
<evidence type="ECO:0000256" key="1">
    <source>
        <dbReference type="SAM" id="MobiDB-lite"/>
    </source>
</evidence>
<keyword evidence="3" id="KW-1185">Reference proteome</keyword>
<dbReference type="AlphaFoldDB" id="I3YGR4"/>
<dbReference type="KEGG" id="tvi:Thivi_4377"/>
<protein>
    <submittedName>
        <fullName evidence="2">Uncharacterized protein</fullName>
    </submittedName>
</protein>
<sequence>MLGNESDAGQYQRSRPGGGVGGAAMSGRTGKTTPRHNEGPPVAEAGEPSRRDANPRYLLIEPSPEALEAPPR</sequence>